<dbReference type="InterPro" id="IPR005788">
    <property type="entry name" value="PDI_thioredoxin-like_dom"/>
</dbReference>
<protein>
    <recommendedName>
        <fullName evidence="4 13">Protein disulfide-isomerase</fullName>
        <ecNumber evidence="4 13">5.3.4.1</ecNumber>
    </recommendedName>
</protein>
<proteinExistence type="inferred from homology"/>
<dbReference type="EMBL" id="CAACVG010009206">
    <property type="protein sequence ID" value="VEN52454.1"/>
    <property type="molecule type" value="Genomic_DNA"/>
</dbReference>
<feature type="domain" description="Thioredoxin" evidence="16">
    <location>
        <begin position="419"/>
        <end position="544"/>
    </location>
</feature>
<dbReference type="SUPFAM" id="SSF52833">
    <property type="entry name" value="Thioredoxin-like"/>
    <property type="match status" value="4"/>
</dbReference>
<comment type="catalytic activity">
    <reaction evidence="1 13">
        <text>Catalyzes the rearrangement of -S-S- bonds in proteins.</text>
        <dbReference type="EC" id="5.3.4.1"/>
    </reaction>
</comment>
<dbReference type="Pfam" id="PF00085">
    <property type="entry name" value="Thioredoxin"/>
    <property type="match status" value="2"/>
</dbReference>
<evidence type="ECO:0000313" key="18">
    <source>
        <dbReference type="Proteomes" id="UP000410492"/>
    </source>
</evidence>
<evidence type="ECO:0000256" key="13">
    <source>
        <dbReference type="RuleBase" id="RU361130"/>
    </source>
</evidence>
<evidence type="ECO:0000259" key="16">
    <source>
        <dbReference type="PROSITE" id="PS51352"/>
    </source>
</evidence>
<evidence type="ECO:0000256" key="2">
    <source>
        <dbReference type="ARBA" id="ARBA00004319"/>
    </source>
</evidence>
<dbReference type="Gene3D" id="3.40.30.10">
    <property type="entry name" value="Glutaredoxin"/>
    <property type="match status" value="4"/>
</dbReference>
<keyword evidence="5" id="KW-0732">Signal</keyword>
<dbReference type="FunFam" id="3.40.30.10:FF:000027">
    <property type="entry name" value="protein disulfide-isomerase A2"/>
    <property type="match status" value="1"/>
</dbReference>
<dbReference type="FunFam" id="3.40.30.10:FF:000042">
    <property type="entry name" value="protein disulfide-isomerase A2"/>
    <property type="match status" value="1"/>
</dbReference>
<dbReference type="CDD" id="cd02961">
    <property type="entry name" value="PDI_a_family"/>
    <property type="match status" value="1"/>
</dbReference>
<feature type="transmembrane region" description="Helical" evidence="15">
    <location>
        <begin position="33"/>
        <end position="51"/>
    </location>
</feature>
<keyword evidence="15" id="KW-1133">Transmembrane helix</keyword>
<evidence type="ECO:0000256" key="10">
    <source>
        <dbReference type="ARBA" id="ARBA00023284"/>
    </source>
</evidence>
<keyword evidence="18" id="KW-1185">Reference proteome</keyword>
<feature type="transmembrane region" description="Helical" evidence="15">
    <location>
        <begin position="63"/>
        <end position="83"/>
    </location>
</feature>
<keyword evidence="15" id="KW-0812">Transmembrane</keyword>
<dbReference type="CDD" id="cd02982">
    <property type="entry name" value="PDI_b'_family"/>
    <property type="match status" value="1"/>
</dbReference>
<dbReference type="Proteomes" id="UP000410492">
    <property type="component" value="Unassembled WGS sequence"/>
</dbReference>
<evidence type="ECO:0000256" key="5">
    <source>
        <dbReference type="ARBA" id="ARBA00022729"/>
    </source>
</evidence>
<evidence type="ECO:0000256" key="9">
    <source>
        <dbReference type="ARBA" id="ARBA00023235"/>
    </source>
</evidence>
<evidence type="ECO:0000256" key="15">
    <source>
        <dbReference type="SAM" id="Phobius"/>
    </source>
</evidence>
<dbReference type="FunFam" id="3.40.30.10:FF:000023">
    <property type="entry name" value="Protein disulfide-isomerase"/>
    <property type="match status" value="1"/>
</dbReference>
<dbReference type="EC" id="5.3.4.1" evidence="4 13"/>
<keyword evidence="7" id="KW-0256">Endoplasmic reticulum</keyword>
<dbReference type="Pfam" id="PF13848">
    <property type="entry name" value="Thioredoxin_6"/>
    <property type="match status" value="1"/>
</dbReference>
<keyword evidence="10 11" id="KW-0676">Redox-active center</keyword>
<evidence type="ECO:0000256" key="7">
    <source>
        <dbReference type="ARBA" id="ARBA00022824"/>
    </source>
</evidence>
<evidence type="ECO:0000256" key="3">
    <source>
        <dbReference type="ARBA" id="ARBA00006347"/>
    </source>
</evidence>
<feature type="disulfide bond" description="Redox-active" evidence="11">
    <location>
        <begin position="125"/>
        <end position="128"/>
    </location>
</feature>
<dbReference type="InterPro" id="IPR005792">
    <property type="entry name" value="Prot_disulphide_isomerase"/>
</dbReference>
<keyword evidence="15" id="KW-0472">Membrane</keyword>
<dbReference type="NCBIfam" id="TIGR01130">
    <property type="entry name" value="ER_PDI_fam"/>
    <property type="match status" value="1"/>
</dbReference>
<dbReference type="PROSITE" id="PS51352">
    <property type="entry name" value="THIOREDOXIN_2"/>
    <property type="match status" value="2"/>
</dbReference>
<keyword evidence="9 13" id="KW-0413">Isomerase</keyword>
<dbReference type="InterPro" id="IPR013766">
    <property type="entry name" value="Thioredoxin_domain"/>
</dbReference>
<dbReference type="InterPro" id="IPR036249">
    <property type="entry name" value="Thioredoxin-like_sf"/>
</dbReference>
<evidence type="ECO:0000256" key="11">
    <source>
        <dbReference type="PIRSR" id="PIRSR605792-51"/>
    </source>
</evidence>
<organism evidence="17 18">
    <name type="scientific">Callosobruchus maculatus</name>
    <name type="common">Southern cowpea weevil</name>
    <name type="synonym">Pulse bruchid</name>
    <dbReference type="NCBI Taxonomy" id="64391"/>
    <lineage>
        <taxon>Eukaryota</taxon>
        <taxon>Metazoa</taxon>
        <taxon>Ecdysozoa</taxon>
        <taxon>Arthropoda</taxon>
        <taxon>Hexapoda</taxon>
        <taxon>Insecta</taxon>
        <taxon>Pterygota</taxon>
        <taxon>Neoptera</taxon>
        <taxon>Endopterygota</taxon>
        <taxon>Coleoptera</taxon>
        <taxon>Polyphaga</taxon>
        <taxon>Cucujiformia</taxon>
        <taxon>Chrysomeloidea</taxon>
        <taxon>Chrysomelidae</taxon>
        <taxon>Bruchinae</taxon>
        <taxon>Bruchini</taxon>
        <taxon>Callosobruchus</taxon>
    </lineage>
</organism>
<comment type="subcellular location">
    <subcellularLocation>
        <location evidence="2">Endoplasmic reticulum lumen</location>
    </subcellularLocation>
</comment>
<name>A0A653CZD4_CALMS</name>
<dbReference type="GO" id="GO:0034976">
    <property type="term" value="P:response to endoplasmic reticulum stress"/>
    <property type="evidence" value="ECO:0007669"/>
    <property type="project" value="TreeGrafter"/>
</dbReference>
<evidence type="ECO:0000256" key="4">
    <source>
        <dbReference type="ARBA" id="ARBA00012723"/>
    </source>
</evidence>
<evidence type="ECO:0000256" key="8">
    <source>
        <dbReference type="ARBA" id="ARBA00023157"/>
    </source>
</evidence>
<evidence type="ECO:0000256" key="1">
    <source>
        <dbReference type="ARBA" id="ARBA00001182"/>
    </source>
</evidence>
<reference evidence="17 18" key="1">
    <citation type="submission" date="2019-01" db="EMBL/GenBank/DDBJ databases">
        <authorList>
            <person name="Sayadi A."/>
        </authorList>
    </citation>
    <scope>NUCLEOTIDE SEQUENCE [LARGE SCALE GENOMIC DNA]</scope>
</reference>
<dbReference type="OrthoDB" id="72053at2759"/>
<feature type="non-terminal residue" evidence="17">
    <location>
        <position position="1"/>
    </location>
</feature>
<accession>A0A653CZD4</accession>
<feature type="domain" description="Thioredoxin" evidence="16">
    <location>
        <begin position="81"/>
        <end position="203"/>
    </location>
</feature>
<gene>
    <name evidence="17" type="ORF">CALMAC_LOCUS12587</name>
</gene>
<evidence type="ECO:0000313" key="17">
    <source>
        <dbReference type="EMBL" id="VEN52454.1"/>
    </source>
</evidence>
<dbReference type="PANTHER" id="PTHR18929">
    <property type="entry name" value="PROTEIN DISULFIDE ISOMERASE"/>
    <property type="match status" value="1"/>
</dbReference>
<feature type="region of interest" description="Disordered" evidence="14">
    <location>
        <begin position="541"/>
        <end position="564"/>
    </location>
</feature>
<dbReference type="CDD" id="cd02981">
    <property type="entry name" value="PDI_b_family"/>
    <property type="match status" value="1"/>
</dbReference>
<dbReference type="InterPro" id="IPR017937">
    <property type="entry name" value="Thioredoxin_CS"/>
</dbReference>
<comment type="similarity">
    <text evidence="3 12">Belongs to the protein disulfide isomerase family.</text>
</comment>
<dbReference type="NCBIfam" id="TIGR01126">
    <property type="entry name" value="pdi_dom"/>
    <property type="match status" value="2"/>
</dbReference>
<dbReference type="PRINTS" id="PR00421">
    <property type="entry name" value="THIOREDOXIN"/>
</dbReference>
<dbReference type="PANTHER" id="PTHR18929:SF240">
    <property type="entry name" value="PROTEIN DISULFIDE-ISOMERASE"/>
    <property type="match status" value="1"/>
</dbReference>
<evidence type="ECO:0000256" key="6">
    <source>
        <dbReference type="ARBA" id="ARBA00022737"/>
    </source>
</evidence>
<sequence length="564" mass="63731">GYWSKKTPHWANRIPTRTHIPQDKCHRLFSSRLVIQVCHVGSNLPVILFYISTNRDRFGFHFVFYTSLVTMFKLLGFCLLLSLSCGARAEDIPTEEGVLVLTKENFQQATTENEFILVEFYAPWCGHCKALAPEYAKAAKQLEEQGSAIKLGKVDATQQQELAEEFQIKGYPTLKFFRNGNPMEYSGGRQADDIVAWLLKKTGPPAKSLSTADEAKELIDSANVVVIGFFKDQSSDLAKAFLDVAAAIDDIPFGITAEDAVLGEHGVNDGQLVLFKKFDEGKVVYEGDATTAGLRKFIQTNALPLLVDFNHDTAQKIFGGEIKNHLLLFLNKNDEHYEKVTEAARSIAKPFREQVLFVTIDAEVEDHQRIMEFFGLKKKEEVPTVRLIRLEEEMDKYKPETNDLSAESLRQFVQDFLDGKLKQHLLSQDLPEDWDSKPVKVLVSTNFDEIVLDPTKDVLVEFYAPWCGHCKQLEPIYVKVGEHFKDNSDVVIAKMDATANELPHTRVTSYPTIKLYTKGENQQLEYNGPRTFEGLTKFVESGGKDGADVVETSEEEDDHKKDEL</sequence>
<evidence type="ECO:0000256" key="12">
    <source>
        <dbReference type="RuleBase" id="RU004208"/>
    </source>
</evidence>
<dbReference type="CDD" id="cd02995">
    <property type="entry name" value="PDI_a_PDI_a'_C"/>
    <property type="match status" value="1"/>
</dbReference>
<evidence type="ECO:0000256" key="14">
    <source>
        <dbReference type="SAM" id="MobiDB-lite"/>
    </source>
</evidence>
<dbReference type="GO" id="GO:0006457">
    <property type="term" value="P:protein folding"/>
    <property type="evidence" value="ECO:0007669"/>
    <property type="project" value="TreeGrafter"/>
</dbReference>
<dbReference type="FunFam" id="3.40.30.10:FF:000030">
    <property type="entry name" value="Protein disulfide-isomerase"/>
    <property type="match status" value="1"/>
</dbReference>
<dbReference type="GO" id="GO:0005788">
    <property type="term" value="C:endoplasmic reticulum lumen"/>
    <property type="evidence" value="ECO:0007669"/>
    <property type="project" value="UniProtKB-SubCell"/>
</dbReference>
<dbReference type="PROSITE" id="PS00194">
    <property type="entry name" value="THIOREDOXIN_1"/>
    <property type="match status" value="2"/>
</dbReference>
<dbReference type="AlphaFoldDB" id="A0A653CZD4"/>
<feature type="disulfide bond" description="Redox-active" evidence="11">
    <location>
        <begin position="467"/>
        <end position="470"/>
    </location>
</feature>
<keyword evidence="6" id="KW-0677">Repeat</keyword>
<dbReference type="GO" id="GO:0003756">
    <property type="term" value="F:protein disulfide isomerase activity"/>
    <property type="evidence" value="ECO:0007669"/>
    <property type="project" value="UniProtKB-EC"/>
</dbReference>
<keyword evidence="8 11" id="KW-1015">Disulfide bond</keyword>